<name>A0A1G8M209_9ACTN</name>
<dbReference type="PANTHER" id="PTHR43162:SF1">
    <property type="entry name" value="PRESTALK A DIFFERENTIATION PROTEIN A"/>
    <property type="match status" value="1"/>
</dbReference>
<dbReference type="InterPro" id="IPR036291">
    <property type="entry name" value="NAD(P)-bd_dom_sf"/>
</dbReference>
<feature type="region of interest" description="Disordered" evidence="1">
    <location>
        <begin position="296"/>
        <end position="316"/>
    </location>
</feature>
<dbReference type="InterPro" id="IPR051604">
    <property type="entry name" value="Ergot_Alk_Oxidoreductase"/>
</dbReference>
<dbReference type="PANTHER" id="PTHR43162">
    <property type="match status" value="1"/>
</dbReference>
<accession>A0A1G8M209</accession>
<dbReference type="Gene3D" id="3.40.50.720">
    <property type="entry name" value="NAD(P)-binding Rossmann-like Domain"/>
    <property type="match status" value="1"/>
</dbReference>
<dbReference type="InterPro" id="IPR008030">
    <property type="entry name" value="NmrA-like"/>
</dbReference>
<sequence>MTHDDRLFLVTAATGKTGGGTIDLLLRRGHRVRAMVHRVDERSRSLAEAGAEVVVADFHDLDGVTAALEGVAGAYLCHPISPGLIEATTYFAQAATEAGVRAVVNMSQISARRDASSNAARQHWLCERLLDRTDLLVTHLRPTFFAEWLKLWWELRDGEGYLRLPFGEGRHAPIASVDQAHVIAAVLLDPKPHDRAVYTLHGPVELNHHEIARAMSGTLGIPVHYEPISVEEFASAMAERGMPAHRIQHLSNVAVDYRNGVFAGTNDNVEKIGHRAPLSVEQFVLEYRSDFDTSGPYFVPAPRPSAGGMREPGTGR</sequence>
<organism evidence="3 4">
    <name type="scientific">Nonomuraea jiangxiensis</name>
    <dbReference type="NCBI Taxonomy" id="633440"/>
    <lineage>
        <taxon>Bacteria</taxon>
        <taxon>Bacillati</taxon>
        <taxon>Actinomycetota</taxon>
        <taxon>Actinomycetes</taxon>
        <taxon>Streptosporangiales</taxon>
        <taxon>Streptosporangiaceae</taxon>
        <taxon>Nonomuraea</taxon>
    </lineage>
</organism>
<protein>
    <submittedName>
        <fullName evidence="3">Uncharacterized conserved protein YbjT, contains NAD(P)-binding and DUF2867 domains</fullName>
    </submittedName>
</protein>
<dbReference type="Proteomes" id="UP000199202">
    <property type="component" value="Unassembled WGS sequence"/>
</dbReference>
<dbReference type="EMBL" id="FNDJ01000006">
    <property type="protein sequence ID" value="SDI61450.1"/>
    <property type="molecule type" value="Genomic_DNA"/>
</dbReference>
<dbReference type="RefSeq" id="WP_090931696.1">
    <property type="nucleotide sequence ID" value="NZ_FNDJ01000006.1"/>
</dbReference>
<evidence type="ECO:0000256" key="1">
    <source>
        <dbReference type="SAM" id="MobiDB-lite"/>
    </source>
</evidence>
<gene>
    <name evidence="3" type="ORF">SAMN05421869_106265</name>
</gene>
<keyword evidence="4" id="KW-1185">Reference proteome</keyword>
<evidence type="ECO:0000313" key="3">
    <source>
        <dbReference type="EMBL" id="SDI61450.1"/>
    </source>
</evidence>
<dbReference type="Gene3D" id="3.90.25.10">
    <property type="entry name" value="UDP-galactose 4-epimerase, domain 1"/>
    <property type="match status" value="1"/>
</dbReference>
<dbReference type="SUPFAM" id="SSF51735">
    <property type="entry name" value="NAD(P)-binding Rossmann-fold domains"/>
    <property type="match status" value="1"/>
</dbReference>
<dbReference type="AlphaFoldDB" id="A0A1G8M209"/>
<evidence type="ECO:0000259" key="2">
    <source>
        <dbReference type="Pfam" id="PF05368"/>
    </source>
</evidence>
<feature type="domain" description="NmrA-like" evidence="2">
    <location>
        <begin position="7"/>
        <end position="251"/>
    </location>
</feature>
<dbReference type="STRING" id="633440.SAMN05421869_106265"/>
<dbReference type="OrthoDB" id="285016at2"/>
<dbReference type="Pfam" id="PF05368">
    <property type="entry name" value="NmrA"/>
    <property type="match status" value="1"/>
</dbReference>
<evidence type="ECO:0000313" key="4">
    <source>
        <dbReference type="Proteomes" id="UP000199202"/>
    </source>
</evidence>
<reference evidence="3 4" key="1">
    <citation type="submission" date="2016-10" db="EMBL/GenBank/DDBJ databases">
        <authorList>
            <person name="de Groot N.N."/>
        </authorList>
    </citation>
    <scope>NUCLEOTIDE SEQUENCE [LARGE SCALE GENOMIC DNA]</scope>
    <source>
        <strain evidence="3 4">CGMCC 4.6533</strain>
    </source>
</reference>
<proteinExistence type="predicted"/>